<dbReference type="InterPro" id="IPR020904">
    <property type="entry name" value="Sc_DH/Rdtase_CS"/>
</dbReference>
<dbReference type="EC" id="1.1.1.100" evidence="2"/>
<dbReference type="PANTHER" id="PTHR42879:SF2">
    <property type="entry name" value="3-OXOACYL-[ACYL-CARRIER-PROTEIN] REDUCTASE FABG"/>
    <property type="match status" value="1"/>
</dbReference>
<name>A0AAW2ZLX4_9EUKA</name>
<dbReference type="InterPro" id="IPR036291">
    <property type="entry name" value="NAD(P)-bd_dom_sf"/>
</dbReference>
<evidence type="ECO:0000313" key="5">
    <source>
        <dbReference type="Proteomes" id="UP001431209"/>
    </source>
</evidence>
<dbReference type="NCBIfam" id="NF005559">
    <property type="entry name" value="PRK07231.1"/>
    <property type="match status" value="1"/>
</dbReference>
<evidence type="ECO:0000256" key="2">
    <source>
        <dbReference type="ARBA" id="ARBA00012948"/>
    </source>
</evidence>
<dbReference type="InterPro" id="IPR050259">
    <property type="entry name" value="SDR"/>
</dbReference>
<comment type="similarity">
    <text evidence="1">Belongs to the short-chain dehydrogenases/reductases (SDR) family.</text>
</comment>
<accession>A0AAW2ZLX4</accession>
<reference evidence="4 5" key="1">
    <citation type="submission" date="2024-03" db="EMBL/GenBank/DDBJ databases">
        <title>The Acrasis kona genome and developmental transcriptomes reveal deep origins of eukaryotic multicellular pathways.</title>
        <authorList>
            <person name="Sheikh S."/>
            <person name="Fu C.-J."/>
            <person name="Brown M.W."/>
            <person name="Baldauf S.L."/>
        </authorList>
    </citation>
    <scope>NUCLEOTIDE SEQUENCE [LARGE SCALE GENOMIC DNA]</scope>
    <source>
        <strain evidence="4 5">ATCC MYA-3509</strain>
    </source>
</reference>
<dbReference type="Pfam" id="PF13561">
    <property type="entry name" value="adh_short_C2"/>
    <property type="match status" value="1"/>
</dbReference>
<dbReference type="GO" id="GO:0032787">
    <property type="term" value="P:monocarboxylic acid metabolic process"/>
    <property type="evidence" value="ECO:0007669"/>
    <property type="project" value="UniProtKB-ARBA"/>
</dbReference>
<dbReference type="GO" id="GO:0004316">
    <property type="term" value="F:3-oxoacyl-[acyl-carrier-protein] reductase (NADPH) activity"/>
    <property type="evidence" value="ECO:0007669"/>
    <property type="project" value="UniProtKB-EC"/>
</dbReference>
<dbReference type="PANTHER" id="PTHR42879">
    <property type="entry name" value="3-OXOACYL-(ACYL-CARRIER-PROTEIN) REDUCTASE"/>
    <property type="match status" value="1"/>
</dbReference>
<dbReference type="Proteomes" id="UP001431209">
    <property type="component" value="Unassembled WGS sequence"/>
</dbReference>
<comment type="caution">
    <text evidence="4">The sequence shown here is derived from an EMBL/GenBank/DDBJ whole genome shotgun (WGS) entry which is preliminary data.</text>
</comment>
<dbReference type="AlphaFoldDB" id="A0AAW2ZLX4"/>
<sequence length="240" mass="26039">MQLEGKIALVTGAGKGIGRAIAIGMAEQGADVAILSRTRQDLEDVAKEIINLGRKAYIVTADVSKVSDIEEAVRDVQSQTNRIDILVNNAGMNIRTPAIDVTEEDWNKIMDTNLKSAFFLSREVARIMKEQNTGRIINISSVAGCVAIRTGVVYGAAKAGMIHMTKILAMEFAKYGINVNGIGPWYFKTPLTEKVLSNKEYLDEVISRTPMGRVGELKELVGPAVFLASDSSSYITGQTL</sequence>
<organism evidence="4 5">
    <name type="scientific">Acrasis kona</name>
    <dbReference type="NCBI Taxonomy" id="1008807"/>
    <lineage>
        <taxon>Eukaryota</taxon>
        <taxon>Discoba</taxon>
        <taxon>Heterolobosea</taxon>
        <taxon>Tetramitia</taxon>
        <taxon>Eutetramitia</taxon>
        <taxon>Acrasidae</taxon>
        <taxon>Acrasis</taxon>
    </lineage>
</organism>
<comment type="catalytic activity">
    <reaction evidence="3">
        <text>a (3R)-hydroxyacyl-[ACP] + NADP(+) = a 3-oxoacyl-[ACP] + NADPH + H(+)</text>
        <dbReference type="Rhea" id="RHEA:17397"/>
        <dbReference type="Rhea" id="RHEA-COMP:9916"/>
        <dbReference type="Rhea" id="RHEA-COMP:9945"/>
        <dbReference type="ChEBI" id="CHEBI:15378"/>
        <dbReference type="ChEBI" id="CHEBI:57783"/>
        <dbReference type="ChEBI" id="CHEBI:58349"/>
        <dbReference type="ChEBI" id="CHEBI:78776"/>
        <dbReference type="ChEBI" id="CHEBI:78827"/>
        <dbReference type="EC" id="1.1.1.100"/>
    </reaction>
</comment>
<dbReference type="FunFam" id="3.40.50.720:FF:000084">
    <property type="entry name" value="Short-chain dehydrogenase reductase"/>
    <property type="match status" value="1"/>
</dbReference>
<protein>
    <recommendedName>
        <fullName evidence="2">3-oxoacyl-[acyl-carrier-protein] reductase</fullName>
        <ecNumber evidence="2">1.1.1.100</ecNumber>
    </recommendedName>
</protein>
<dbReference type="InterPro" id="IPR002347">
    <property type="entry name" value="SDR_fam"/>
</dbReference>
<dbReference type="Gene3D" id="3.40.50.720">
    <property type="entry name" value="NAD(P)-binding Rossmann-like Domain"/>
    <property type="match status" value="1"/>
</dbReference>
<evidence type="ECO:0000313" key="4">
    <source>
        <dbReference type="EMBL" id="KAL0489689.1"/>
    </source>
</evidence>
<proteinExistence type="inferred from homology"/>
<dbReference type="PRINTS" id="PR00081">
    <property type="entry name" value="GDHRDH"/>
</dbReference>
<keyword evidence="5" id="KW-1185">Reference proteome</keyword>
<dbReference type="PRINTS" id="PR00080">
    <property type="entry name" value="SDRFAMILY"/>
</dbReference>
<dbReference type="SUPFAM" id="SSF51735">
    <property type="entry name" value="NAD(P)-binding Rossmann-fold domains"/>
    <property type="match status" value="1"/>
</dbReference>
<dbReference type="EMBL" id="JAOPGA020001589">
    <property type="protein sequence ID" value="KAL0489689.1"/>
    <property type="molecule type" value="Genomic_DNA"/>
</dbReference>
<evidence type="ECO:0000256" key="1">
    <source>
        <dbReference type="ARBA" id="ARBA00006484"/>
    </source>
</evidence>
<gene>
    <name evidence="4" type="ORF">AKO1_011403</name>
</gene>
<evidence type="ECO:0000256" key="3">
    <source>
        <dbReference type="ARBA" id="ARBA00048508"/>
    </source>
</evidence>
<dbReference type="PROSITE" id="PS00061">
    <property type="entry name" value="ADH_SHORT"/>
    <property type="match status" value="1"/>
</dbReference>